<dbReference type="InterPro" id="IPR006597">
    <property type="entry name" value="Sel1-like"/>
</dbReference>
<protein>
    <recommendedName>
        <fullName evidence="5">HCP-like protein</fullName>
    </recommendedName>
</protein>
<evidence type="ECO:0000256" key="1">
    <source>
        <dbReference type="ARBA" id="ARBA00038101"/>
    </source>
</evidence>
<dbReference type="PANTHER" id="PTHR11102:SF160">
    <property type="entry name" value="ERAD-ASSOCIATED E3 UBIQUITIN-PROTEIN LIGASE COMPONENT HRD3"/>
    <property type="match status" value="1"/>
</dbReference>
<feature type="region of interest" description="Disordered" evidence="2">
    <location>
        <begin position="119"/>
        <end position="144"/>
    </location>
</feature>
<evidence type="ECO:0000313" key="3">
    <source>
        <dbReference type="EMBL" id="RKP04229.1"/>
    </source>
</evidence>
<dbReference type="InterPro" id="IPR011990">
    <property type="entry name" value="TPR-like_helical_dom_sf"/>
</dbReference>
<feature type="compositionally biased region" description="Low complexity" evidence="2">
    <location>
        <begin position="82"/>
        <end position="103"/>
    </location>
</feature>
<gene>
    <name evidence="3" type="ORF">CXG81DRAFT_23183</name>
</gene>
<dbReference type="Proteomes" id="UP000274922">
    <property type="component" value="Unassembled WGS sequence"/>
</dbReference>
<dbReference type="STRING" id="1555241.A0A4V1IVJ0"/>
<dbReference type="AlphaFoldDB" id="A0A4V1IVJ0"/>
<name>A0A4V1IVJ0_9FUNG</name>
<proteinExistence type="inferred from homology"/>
<reference evidence="4" key="1">
    <citation type="journal article" date="2018" name="Nat. Microbiol.">
        <title>Leveraging single-cell genomics to expand the fungal tree of life.</title>
        <authorList>
            <person name="Ahrendt S.R."/>
            <person name="Quandt C.A."/>
            <person name="Ciobanu D."/>
            <person name="Clum A."/>
            <person name="Salamov A."/>
            <person name="Andreopoulos B."/>
            <person name="Cheng J.F."/>
            <person name="Woyke T."/>
            <person name="Pelin A."/>
            <person name="Henrissat B."/>
            <person name="Reynolds N.K."/>
            <person name="Benny G.L."/>
            <person name="Smith M.E."/>
            <person name="James T.Y."/>
            <person name="Grigoriev I.V."/>
        </authorList>
    </citation>
    <scope>NUCLEOTIDE SEQUENCE [LARGE SCALE GENOMIC DNA]</scope>
    <source>
        <strain evidence="4">ATCC 52028</strain>
    </source>
</reference>
<comment type="similarity">
    <text evidence="1">Belongs to the sel-1 family.</text>
</comment>
<dbReference type="Pfam" id="PF08238">
    <property type="entry name" value="Sel1"/>
    <property type="match status" value="4"/>
</dbReference>
<accession>A0A4V1IVJ0</accession>
<feature type="compositionally biased region" description="Pro residues" evidence="2">
    <location>
        <begin position="122"/>
        <end position="138"/>
    </location>
</feature>
<dbReference type="InterPro" id="IPR050767">
    <property type="entry name" value="Sel1_AlgK"/>
</dbReference>
<dbReference type="Gene3D" id="1.25.40.10">
    <property type="entry name" value="Tetratricopeptide repeat domain"/>
    <property type="match status" value="1"/>
</dbReference>
<evidence type="ECO:0000256" key="2">
    <source>
        <dbReference type="SAM" id="MobiDB-lite"/>
    </source>
</evidence>
<evidence type="ECO:0000313" key="4">
    <source>
        <dbReference type="Proteomes" id="UP000274922"/>
    </source>
</evidence>
<dbReference type="SUPFAM" id="SSF81901">
    <property type="entry name" value="HCP-like"/>
    <property type="match status" value="2"/>
</dbReference>
<organism evidence="3 4">
    <name type="scientific">Caulochytrium protostelioides</name>
    <dbReference type="NCBI Taxonomy" id="1555241"/>
    <lineage>
        <taxon>Eukaryota</taxon>
        <taxon>Fungi</taxon>
        <taxon>Fungi incertae sedis</taxon>
        <taxon>Chytridiomycota</taxon>
        <taxon>Chytridiomycota incertae sedis</taxon>
        <taxon>Chytridiomycetes</taxon>
        <taxon>Caulochytriales</taxon>
        <taxon>Caulochytriaceae</taxon>
        <taxon>Caulochytrium</taxon>
    </lineage>
</organism>
<dbReference type="PANTHER" id="PTHR11102">
    <property type="entry name" value="SEL-1-LIKE PROTEIN"/>
    <property type="match status" value="1"/>
</dbReference>
<dbReference type="SMART" id="SM00671">
    <property type="entry name" value="SEL1"/>
    <property type="match status" value="3"/>
</dbReference>
<keyword evidence="4" id="KW-1185">Reference proteome</keyword>
<feature type="region of interest" description="Disordered" evidence="2">
    <location>
        <begin position="82"/>
        <end position="105"/>
    </location>
</feature>
<sequence length="428" mass="44489">MAAAAAAARQPPARPFFSWWKSRKPSSTLSSATQNEVVSAKTIAYLPPQPLLAGLLDRGYWRLPLKTVLFATHLVVNAPAGTAPATGASTASTAPSTAPSTTPDALPDIVMDQILALERAPAPSPPPSPSPSPSPSPTPQEDADPLHDWVKLAMILGRTTPAGQVPAFRFLQALAARGSGEARLQLALWHVRGGVASPSAASPSAASPEIALSKDVGLQMLAALADAAPGHPAAQYILSQQLEQQITDPSQATPERTDRVMRLLLAAADGGHAMACAQIGQLYLRGGRHAEARRYLARAADRDVAEAWFLLGTLAADETAGRTPDAAEAFRCYVRAATQGLAVAQHNVGAAYLAGAGVARSVQDAVAYFEMAASQGFPLSLANLVKLYTEGTLVPADAAKAAHYQAQLDAPLPPSVQALDPTGRRVSA</sequence>
<dbReference type="OrthoDB" id="2425131at2759"/>
<dbReference type="EMBL" id="ML014112">
    <property type="protein sequence ID" value="RKP04229.1"/>
    <property type="molecule type" value="Genomic_DNA"/>
</dbReference>
<evidence type="ECO:0008006" key="5">
    <source>
        <dbReference type="Google" id="ProtNLM"/>
    </source>
</evidence>